<feature type="region of interest" description="Disordered" evidence="1">
    <location>
        <begin position="64"/>
        <end position="90"/>
    </location>
</feature>
<keyword evidence="3" id="KW-1185">Reference proteome</keyword>
<sequence length="206" mass="22365">MGSGHDHHLPQESLQIKEEGRLFSRLLSKESSMANSSYRVLYYAGASGAVPFMWEIQPGTPKHTLSDTSLIPPLTPPPSHHSNSNKADQKSMQRLSKLGFLFAVFPRLSLRKALASPSSSSSSSSSSWSSMASSNPSRSTNSVLKSNFHGGCCFLGHPKSGLHFGVDDDDDDHVFHPPTSTLQFGVRSGAASRFSGKIKPRYCLEN</sequence>
<evidence type="ECO:0000313" key="2">
    <source>
        <dbReference type="EMBL" id="WKA00724.1"/>
    </source>
</evidence>
<feature type="region of interest" description="Disordered" evidence="1">
    <location>
        <begin position="115"/>
        <end position="140"/>
    </location>
</feature>
<organism evidence="2 3">
    <name type="scientific">Vitis vinifera</name>
    <name type="common">Grape</name>
    <dbReference type="NCBI Taxonomy" id="29760"/>
    <lineage>
        <taxon>Eukaryota</taxon>
        <taxon>Viridiplantae</taxon>
        <taxon>Streptophyta</taxon>
        <taxon>Embryophyta</taxon>
        <taxon>Tracheophyta</taxon>
        <taxon>Spermatophyta</taxon>
        <taxon>Magnoliopsida</taxon>
        <taxon>eudicotyledons</taxon>
        <taxon>Gunneridae</taxon>
        <taxon>Pentapetalae</taxon>
        <taxon>rosids</taxon>
        <taxon>Vitales</taxon>
        <taxon>Vitaceae</taxon>
        <taxon>Viteae</taxon>
        <taxon>Vitis</taxon>
    </lineage>
</organism>
<evidence type="ECO:0000313" key="3">
    <source>
        <dbReference type="Proteomes" id="UP001227230"/>
    </source>
</evidence>
<evidence type="ECO:0000256" key="1">
    <source>
        <dbReference type="SAM" id="MobiDB-lite"/>
    </source>
</evidence>
<gene>
    <name evidence="2" type="ORF">VitviT2T_019058</name>
</gene>
<proteinExistence type="predicted"/>
<dbReference type="PANTHER" id="PTHR33257:SF4">
    <property type="entry name" value="EXPRESSED PROTEIN"/>
    <property type="match status" value="1"/>
</dbReference>
<accession>A0ABY9CZC9</accession>
<dbReference type="Proteomes" id="UP001227230">
    <property type="component" value="Chromosome 13"/>
</dbReference>
<name>A0ABY9CZC9_VITVI</name>
<feature type="compositionally biased region" description="Polar residues" evidence="1">
    <location>
        <begin position="80"/>
        <end position="90"/>
    </location>
</feature>
<dbReference type="EMBL" id="CP126660">
    <property type="protein sequence ID" value="WKA00724.1"/>
    <property type="molecule type" value="Genomic_DNA"/>
</dbReference>
<protein>
    <submittedName>
        <fullName evidence="2">Uncharacterized protein</fullName>
    </submittedName>
</protein>
<reference evidence="2 3" key="1">
    <citation type="journal article" date="2023" name="Hortic Res">
        <title>The complete reference genome for grapevine (Vitis vinifera L.) genetics and breeding.</title>
        <authorList>
            <person name="Shi X."/>
            <person name="Cao S."/>
            <person name="Wang X."/>
            <person name="Huang S."/>
            <person name="Wang Y."/>
            <person name="Liu Z."/>
            <person name="Liu W."/>
            <person name="Leng X."/>
            <person name="Peng Y."/>
            <person name="Wang N."/>
            <person name="Wang Y."/>
            <person name="Ma Z."/>
            <person name="Xu X."/>
            <person name="Zhang F."/>
            <person name="Xue H."/>
            <person name="Zhong H."/>
            <person name="Wang Y."/>
            <person name="Zhang K."/>
            <person name="Velt A."/>
            <person name="Avia K."/>
            <person name="Holtgrawe D."/>
            <person name="Grimplet J."/>
            <person name="Matus J.T."/>
            <person name="Ware D."/>
            <person name="Wu X."/>
            <person name="Wang H."/>
            <person name="Liu C."/>
            <person name="Fang Y."/>
            <person name="Rustenholz C."/>
            <person name="Cheng Z."/>
            <person name="Xiao H."/>
            <person name="Zhou Y."/>
        </authorList>
    </citation>
    <scope>NUCLEOTIDE SEQUENCE [LARGE SCALE GENOMIC DNA]</scope>
    <source>
        <strain evidence="3">cv. Pinot noir / PN40024</strain>
        <tissue evidence="2">Leaf</tissue>
    </source>
</reference>
<feature type="compositionally biased region" description="Low complexity" evidence="1">
    <location>
        <begin position="116"/>
        <end position="140"/>
    </location>
</feature>
<dbReference type="PANTHER" id="PTHR33257">
    <property type="entry name" value="OS05G0165500 PROTEIN"/>
    <property type="match status" value="1"/>
</dbReference>